<sequence>MTKFNPISQLGQPDKFGFVEIPDFTASSIAGGVALVGVDAIAEATGDSTYAYTNAMTRSMANQYVSIAFGYGTAIAIGDNASANVSVYGRGDKVIQHTYTYSFDRGMTVSNGFVLAIDYY</sequence>
<organism evidence="1 2">
    <name type="scientific">Chamaesiphon polymorphus CCALA 037</name>
    <dbReference type="NCBI Taxonomy" id="2107692"/>
    <lineage>
        <taxon>Bacteria</taxon>
        <taxon>Bacillati</taxon>
        <taxon>Cyanobacteriota</taxon>
        <taxon>Cyanophyceae</taxon>
        <taxon>Gomontiellales</taxon>
        <taxon>Chamaesiphonaceae</taxon>
        <taxon>Chamaesiphon</taxon>
    </lineage>
</organism>
<proteinExistence type="predicted"/>
<dbReference type="EMBL" id="PVWO01000340">
    <property type="protein sequence ID" value="PSB51991.1"/>
    <property type="molecule type" value="Genomic_DNA"/>
</dbReference>
<name>A0A2T1G429_9CYAN</name>
<dbReference type="RefSeq" id="WP_106309388.1">
    <property type="nucleotide sequence ID" value="NZ_PVWO01000340.1"/>
</dbReference>
<accession>A0A2T1G429</accession>
<protein>
    <submittedName>
        <fullName evidence="1">Uncharacterized protein</fullName>
    </submittedName>
</protein>
<comment type="caution">
    <text evidence="1">The sequence shown here is derived from an EMBL/GenBank/DDBJ whole genome shotgun (WGS) entry which is preliminary data.</text>
</comment>
<gene>
    <name evidence="1" type="ORF">C7B77_20950</name>
</gene>
<dbReference type="Proteomes" id="UP000238937">
    <property type="component" value="Unassembled WGS sequence"/>
</dbReference>
<dbReference type="AlphaFoldDB" id="A0A2T1G429"/>
<evidence type="ECO:0000313" key="2">
    <source>
        <dbReference type="Proteomes" id="UP000238937"/>
    </source>
</evidence>
<keyword evidence="2" id="KW-1185">Reference proteome</keyword>
<evidence type="ECO:0000313" key="1">
    <source>
        <dbReference type="EMBL" id="PSB51991.1"/>
    </source>
</evidence>
<reference evidence="1 2" key="1">
    <citation type="submission" date="2018-03" db="EMBL/GenBank/DDBJ databases">
        <title>The ancient ancestry and fast evolution of plastids.</title>
        <authorList>
            <person name="Moore K.R."/>
            <person name="Magnabosco C."/>
            <person name="Momper L."/>
            <person name="Gold D.A."/>
            <person name="Bosak T."/>
            <person name="Fournier G.P."/>
        </authorList>
    </citation>
    <scope>NUCLEOTIDE SEQUENCE [LARGE SCALE GENOMIC DNA]</scope>
    <source>
        <strain evidence="1 2">CCALA 037</strain>
    </source>
</reference>